<dbReference type="Gene3D" id="1.10.10.10">
    <property type="entry name" value="Winged helix-like DNA-binding domain superfamily/Winged helix DNA-binding domain"/>
    <property type="match status" value="1"/>
</dbReference>
<evidence type="ECO:0000313" key="6">
    <source>
        <dbReference type="EMBL" id="MBO1434734.1"/>
    </source>
</evidence>
<dbReference type="EMBL" id="JABWSX010000001">
    <property type="protein sequence ID" value="NVL10369.1"/>
    <property type="molecule type" value="Genomic_DNA"/>
</dbReference>
<dbReference type="EMBL" id="JABWSX010000001">
    <property type="protein sequence ID" value="NVL04923.1"/>
    <property type="molecule type" value="Genomic_DNA"/>
</dbReference>
<evidence type="ECO:0000313" key="9">
    <source>
        <dbReference type="EMBL" id="NVL10280.1"/>
    </source>
</evidence>
<dbReference type="EMBL" id="JAGEPA010000001">
    <property type="protein sequence ID" value="MBO1432654.1"/>
    <property type="molecule type" value="Genomic_DNA"/>
</dbReference>
<dbReference type="InterPro" id="IPR010921">
    <property type="entry name" value="Trp_repressor/repl_initiator"/>
</dbReference>
<sequence>MDTEHSAITEPVRRLEVFTGAGRRRKWSDGDKARIVAEIVASGDSVCSVARRHGLSPQQLFGWRRQLREAAGGHSAIEEVQFVPAVVDAAVPAPAVDRERKAVRCKAKADTRARRCDAGIIEIEVDGIMIRAGRGADTTMVASIVQALKASR</sequence>
<dbReference type="EMBL" id="JAGEPA010000001">
    <property type="protein sequence ID" value="MBO1432639.1"/>
    <property type="molecule type" value="Genomic_DNA"/>
</dbReference>
<comment type="similarity">
    <text evidence="1">Belongs to the transposase 8 family.</text>
</comment>
<dbReference type="SUPFAM" id="SSF48295">
    <property type="entry name" value="TrpR-like"/>
    <property type="match status" value="1"/>
</dbReference>
<dbReference type="InterPro" id="IPR002514">
    <property type="entry name" value="Transposase_8"/>
</dbReference>
<dbReference type="Proteomes" id="UP000692816">
    <property type="component" value="Unassembled WGS sequence"/>
</dbReference>
<dbReference type="EMBL" id="JABWSX010000001">
    <property type="protein sequence ID" value="NVL08998.1"/>
    <property type="molecule type" value="Genomic_DNA"/>
</dbReference>
<evidence type="ECO:0000313" key="12">
    <source>
        <dbReference type="Proteomes" id="UP000692816"/>
    </source>
</evidence>
<accession>A0A939LKY9</accession>
<evidence type="ECO:0000313" key="10">
    <source>
        <dbReference type="EMBL" id="NVL10369.1"/>
    </source>
</evidence>
<dbReference type="GO" id="GO:0043565">
    <property type="term" value="F:sequence-specific DNA binding"/>
    <property type="evidence" value="ECO:0007669"/>
    <property type="project" value="InterPro"/>
</dbReference>
<dbReference type="AlphaFoldDB" id="A0A939LKY9"/>
<evidence type="ECO:0000256" key="1">
    <source>
        <dbReference type="ARBA" id="ARBA00009964"/>
    </source>
</evidence>
<dbReference type="NCBIfam" id="NF047595">
    <property type="entry name" value="IS66_ISRel24_TnpA"/>
    <property type="match status" value="1"/>
</dbReference>
<dbReference type="EMBL" id="JAGEPA010000001">
    <property type="protein sequence ID" value="MBO1434734.1"/>
    <property type="molecule type" value="Genomic_DNA"/>
</dbReference>
<name>A0A939LKY9_9BRAD</name>
<organism evidence="11">
    <name type="scientific">Bradyrhizobium quebecense</name>
    <dbReference type="NCBI Taxonomy" id="2748629"/>
    <lineage>
        <taxon>Bacteria</taxon>
        <taxon>Pseudomonadati</taxon>
        <taxon>Pseudomonadota</taxon>
        <taxon>Alphaproteobacteria</taxon>
        <taxon>Hyphomicrobiales</taxon>
        <taxon>Nitrobacteraceae</taxon>
        <taxon>Bradyrhizobium</taxon>
    </lineage>
</organism>
<dbReference type="EMBL" id="JAGEPA010000001">
    <property type="protein sequence ID" value="MBO1432572.1"/>
    <property type="molecule type" value="Genomic_DNA"/>
</dbReference>
<dbReference type="Pfam" id="PF01527">
    <property type="entry name" value="HTH_Tnp_1"/>
    <property type="match status" value="1"/>
</dbReference>
<dbReference type="GO" id="GO:0006313">
    <property type="term" value="P:DNA transposition"/>
    <property type="evidence" value="ECO:0007669"/>
    <property type="project" value="InterPro"/>
</dbReference>
<evidence type="ECO:0000313" key="5">
    <source>
        <dbReference type="EMBL" id="MBO1432654.1"/>
    </source>
</evidence>
<keyword evidence="12" id="KW-1185">Reference proteome</keyword>
<evidence type="ECO:0000313" key="8">
    <source>
        <dbReference type="EMBL" id="NVL08998.1"/>
    </source>
</evidence>
<dbReference type="EMBL" id="JABWSX010000001">
    <property type="protein sequence ID" value="NVL10280.1"/>
    <property type="molecule type" value="Genomic_DNA"/>
</dbReference>
<dbReference type="EMBL" id="JABWSX010000001">
    <property type="protein sequence ID" value="NVL10509.1"/>
    <property type="molecule type" value="Genomic_DNA"/>
</dbReference>
<dbReference type="InterPro" id="IPR036388">
    <property type="entry name" value="WH-like_DNA-bd_sf"/>
</dbReference>
<reference evidence="2" key="2">
    <citation type="journal article" date="2021" name="Int. J. Syst. Evol. Microbiol.">
        <title>Bradyrhizobium septentrionale sp. nov. (sv. septentrionale) and Bradyrhizobium quebecense sp. nov. (sv. septentrionale) associated with legumes native to Canada possess rearranged symbiosis genes and numerous insertion sequences.</title>
        <authorList>
            <person name="Bromfield E.S.P."/>
            <person name="Cloutier S."/>
        </authorList>
    </citation>
    <scope>NUCLEOTIDE SEQUENCE</scope>
    <source>
        <strain evidence="2">12S5</strain>
    </source>
</reference>
<evidence type="ECO:0000313" key="2">
    <source>
        <dbReference type="EMBL" id="MBO1428746.1"/>
    </source>
</evidence>
<evidence type="ECO:0000313" key="4">
    <source>
        <dbReference type="EMBL" id="MBO1432639.1"/>
    </source>
</evidence>
<gene>
    <name evidence="7" type="ORF">HU230_04215</name>
    <name evidence="8" type="ORF">HU230_25150</name>
    <name evidence="9" type="ORF">HU230_31960</name>
    <name evidence="10" type="ORF">HU230_32735</name>
    <name evidence="11" type="ORF">HU230_33635</name>
    <name evidence="2" type="ORF">J4P68_04805</name>
    <name evidence="3" type="ORF">J4P68_24575</name>
    <name evidence="4" type="ORF">J4P68_25090</name>
    <name evidence="5" type="ORF">J4P68_25240</name>
    <name evidence="6" type="ORF">J4P68_36320</name>
</gene>
<evidence type="ECO:0000313" key="11">
    <source>
        <dbReference type="EMBL" id="NVL10509.1"/>
    </source>
</evidence>
<evidence type="ECO:0000313" key="7">
    <source>
        <dbReference type="EMBL" id="NVL04923.1"/>
    </source>
</evidence>
<dbReference type="PANTHER" id="PTHR37936">
    <property type="entry name" value="TRANSPOSASE INSC FOR INSERTION ELEMENT IS2A-RELATED"/>
    <property type="match status" value="1"/>
</dbReference>
<dbReference type="PANTHER" id="PTHR37936:SF3">
    <property type="entry name" value="TRANSPOSASE INSC FOR INSERTION ELEMENT IS2A-RELATED"/>
    <property type="match status" value="1"/>
</dbReference>
<protein>
    <submittedName>
        <fullName evidence="11">Transposase</fullName>
    </submittedName>
</protein>
<proteinExistence type="inferred from homology"/>
<comment type="caution">
    <text evidence="11">The sequence shown here is derived from an EMBL/GenBank/DDBJ whole genome shotgun (WGS) entry which is preliminary data.</text>
</comment>
<dbReference type="EMBL" id="JAGEPA010000001">
    <property type="protein sequence ID" value="MBO1428746.1"/>
    <property type="molecule type" value="Genomic_DNA"/>
</dbReference>
<dbReference type="GO" id="GO:0004803">
    <property type="term" value="F:transposase activity"/>
    <property type="evidence" value="ECO:0007669"/>
    <property type="project" value="InterPro"/>
</dbReference>
<reference evidence="11" key="1">
    <citation type="submission" date="2020-06" db="EMBL/GenBank/DDBJ databases">
        <title>Whole Genome Sequence of Bradyrhizobium sp. Strain 66S1MB.</title>
        <authorList>
            <person name="Bromfield E."/>
            <person name="Cloutier S."/>
        </authorList>
    </citation>
    <scope>NUCLEOTIDE SEQUENCE</scope>
    <source>
        <strain evidence="11">66S1MB</strain>
    </source>
</reference>
<evidence type="ECO:0000313" key="3">
    <source>
        <dbReference type="EMBL" id="MBO1432572.1"/>
    </source>
</evidence>